<dbReference type="PANTHER" id="PTHR31390">
    <property type="entry name" value="EXPRESSED PROTEIN"/>
    <property type="match status" value="1"/>
</dbReference>
<reference evidence="2 3" key="1">
    <citation type="submission" date="2022-03" db="EMBL/GenBank/DDBJ databases">
        <authorList>
            <person name="Macdonald S."/>
            <person name="Ahmed S."/>
            <person name="Newling K."/>
        </authorList>
    </citation>
    <scope>NUCLEOTIDE SEQUENCE [LARGE SCALE GENOMIC DNA]</scope>
</reference>
<gene>
    <name evidence="2" type="ORF">ERUC_LOCUS45098</name>
</gene>
<organism evidence="2 3">
    <name type="scientific">Eruca vesicaria subsp. sativa</name>
    <name type="common">Garden rocket</name>
    <name type="synonym">Eruca sativa</name>
    <dbReference type="NCBI Taxonomy" id="29727"/>
    <lineage>
        <taxon>Eukaryota</taxon>
        <taxon>Viridiplantae</taxon>
        <taxon>Streptophyta</taxon>
        <taxon>Embryophyta</taxon>
        <taxon>Tracheophyta</taxon>
        <taxon>Spermatophyta</taxon>
        <taxon>Magnoliopsida</taxon>
        <taxon>eudicotyledons</taxon>
        <taxon>Gunneridae</taxon>
        <taxon>Pentapetalae</taxon>
        <taxon>rosids</taxon>
        <taxon>malvids</taxon>
        <taxon>Brassicales</taxon>
        <taxon>Brassicaceae</taxon>
        <taxon>Brassiceae</taxon>
        <taxon>Eruca</taxon>
    </lineage>
</organism>
<evidence type="ECO:0000256" key="1">
    <source>
        <dbReference type="SAM" id="MobiDB-lite"/>
    </source>
</evidence>
<sequence>MVRQQRAFKVHEDRYQGKDELVKRDMLDPPSYLRRRRTQDIRGKALSFGVLDWKQFEHCKEDSTSQGTKGPWCSYNTGLVEASTSSLELDSKPQTAFVSPKKEHQASLNKNLVEKEQGKASELSSFTLSRKSNAASETSPMLLSETFRTVECLDRRHDGDVPGECSSSVNVMERNQTSLLDQKIPTVTSNKERHASPSRRFSFSFSQMSRSFSSKESSSSVPPLSSTSHASAKSGPLTFNDSFYSNHSTRTRSGPLIIPKSVNNVATRLPTMEKNHRSSRSHAILQFTLRKGISLFQFVVDNNVLAATMKSSGSSTRSYTLYTIKEVKNKSGNWLGRHKNDHPFVHTVIGQMKTNSDSATHKSESVLFGVETNEELAAAIVQIRNRVQKQSTTTVILPSGFHTLPKDGNTSPLPLIKRWESGGSSCDCGGWDIGCKLRVLSNDHRAKSQTFSSFQLFDQERDEPAFKMVTHDNELHSVEFGSSVSLLEAFFISLAVSSHQNMSEEEEEAVLIEDGTMKRQTSIKYASNPPVSPIGRV</sequence>
<dbReference type="Proteomes" id="UP001642260">
    <property type="component" value="Unassembled WGS sequence"/>
</dbReference>
<dbReference type="InterPro" id="IPR021916">
    <property type="entry name" value="DUF3527"/>
</dbReference>
<dbReference type="EMBL" id="CAKOAT010997557">
    <property type="protein sequence ID" value="CAH8392615.1"/>
    <property type="molecule type" value="Genomic_DNA"/>
</dbReference>
<comment type="caution">
    <text evidence="2">The sequence shown here is derived from an EMBL/GenBank/DDBJ whole genome shotgun (WGS) entry which is preliminary data.</text>
</comment>
<name>A0ABC8MB77_ERUVS</name>
<evidence type="ECO:0000313" key="2">
    <source>
        <dbReference type="EMBL" id="CAH8392615.1"/>
    </source>
</evidence>
<feature type="compositionally biased region" description="Low complexity" evidence="1">
    <location>
        <begin position="214"/>
        <end position="231"/>
    </location>
</feature>
<keyword evidence="3" id="KW-1185">Reference proteome</keyword>
<dbReference type="Pfam" id="PF12043">
    <property type="entry name" value="DUF3527"/>
    <property type="match status" value="1"/>
</dbReference>
<evidence type="ECO:0000313" key="3">
    <source>
        <dbReference type="Proteomes" id="UP001642260"/>
    </source>
</evidence>
<protein>
    <submittedName>
        <fullName evidence="2">Uncharacterized protein</fullName>
    </submittedName>
</protein>
<accession>A0ABC8MB77</accession>
<feature type="region of interest" description="Disordered" evidence="1">
    <location>
        <begin position="214"/>
        <end position="233"/>
    </location>
</feature>
<dbReference type="AlphaFoldDB" id="A0ABC8MB77"/>
<proteinExistence type="predicted"/>
<dbReference type="PANTHER" id="PTHR31390:SF15">
    <property type="entry name" value="TUBBY C-TERMINAL DOMAIN-CONTAINING PROTEIN"/>
    <property type="match status" value="1"/>
</dbReference>